<gene>
    <name evidence="1" type="ORF">FXF49_00440</name>
</gene>
<dbReference type="Gene3D" id="1.20.1440.60">
    <property type="entry name" value="23S rRNA-intervening sequence"/>
    <property type="match status" value="1"/>
</dbReference>
<dbReference type="NCBIfam" id="TIGR02436">
    <property type="entry name" value="four helix bundle protein"/>
    <property type="match status" value="1"/>
</dbReference>
<evidence type="ECO:0000313" key="2">
    <source>
        <dbReference type="Proteomes" id="UP000323337"/>
    </source>
</evidence>
<dbReference type="CDD" id="cd16377">
    <property type="entry name" value="23S_rRNA_IVP_like"/>
    <property type="match status" value="1"/>
</dbReference>
<dbReference type="PANTHER" id="PTHR38471">
    <property type="entry name" value="FOUR HELIX BUNDLE PROTEIN"/>
    <property type="match status" value="1"/>
</dbReference>
<dbReference type="InterPro" id="IPR012657">
    <property type="entry name" value="23S_rRNA-intervening_sequence"/>
</dbReference>
<sequence>MKSDFRDLEIWQLGKALRTEVYELCKNLPKEENYKLKDQMIRASRSFTANLAEGYGRFHYQENIQFCRQARGSLFELIDHFTVCLECGYLDEDRFAVFENNIKEIVKKLNGYIKYLRTKKDTN</sequence>
<accession>A0A5D0MY12</accession>
<dbReference type="Pfam" id="PF05635">
    <property type="entry name" value="23S_rRNA_IVP"/>
    <property type="match status" value="1"/>
</dbReference>
<comment type="caution">
    <text evidence="1">The sequence shown here is derived from an EMBL/GenBank/DDBJ whole genome shotgun (WGS) entry which is preliminary data.</text>
</comment>
<dbReference type="PANTHER" id="PTHR38471:SF2">
    <property type="entry name" value="FOUR HELIX BUNDLE PROTEIN"/>
    <property type="match status" value="1"/>
</dbReference>
<organism evidence="1 2">
    <name type="scientific">Flexistipes sinusarabici</name>
    <dbReference type="NCBI Taxonomy" id="2352"/>
    <lineage>
        <taxon>Bacteria</taxon>
        <taxon>Pseudomonadati</taxon>
        <taxon>Deferribacterota</taxon>
        <taxon>Deferribacteres</taxon>
        <taxon>Deferribacterales</taxon>
        <taxon>Flexistipitaceae</taxon>
        <taxon>Flexistipes</taxon>
    </lineage>
</organism>
<dbReference type="EMBL" id="VSIV01000011">
    <property type="protein sequence ID" value="TYB36958.1"/>
    <property type="molecule type" value="Genomic_DNA"/>
</dbReference>
<proteinExistence type="predicted"/>
<reference evidence="1 2" key="1">
    <citation type="submission" date="2019-08" db="EMBL/GenBank/DDBJ databases">
        <title>Genomic characterization of a novel candidate phylum (ARYD3) from a high temperature, high salinity tertiary oil reservoir in north central Oklahoma, USA.</title>
        <authorList>
            <person name="Youssef N.H."/>
            <person name="Yadav A."/>
            <person name="Elshahed M.S."/>
        </authorList>
    </citation>
    <scope>NUCLEOTIDE SEQUENCE [LARGE SCALE GENOMIC DNA]</scope>
    <source>
        <strain evidence="1">ARYD1</strain>
    </source>
</reference>
<dbReference type="RefSeq" id="WP_303699943.1">
    <property type="nucleotide sequence ID" value="NZ_VSIV01000011.1"/>
</dbReference>
<evidence type="ECO:0000313" key="1">
    <source>
        <dbReference type="EMBL" id="TYB36958.1"/>
    </source>
</evidence>
<dbReference type="InterPro" id="IPR036583">
    <property type="entry name" value="23S_rRNA_IVS_sf"/>
</dbReference>
<dbReference type="SUPFAM" id="SSF158446">
    <property type="entry name" value="IVS-encoded protein-like"/>
    <property type="match status" value="1"/>
</dbReference>
<name>A0A5D0MY12_FLESI</name>
<dbReference type="AlphaFoldDB" id="A0A5D0MY12"/>
<protein>
    <submittedName>
        <fullName evidence="1">Four helix bundle protein</fullName>
    </submittedName>
</protein>
<dbReference type="Proteomes" id="UP000323337">
    <property type="component" value="Unassembled WGS sequence"/>
</dbReference>